<dbReference type="GeneID" id="64637473"/>
<proteinExistence type="predicted"/>
<accession>A0A9P7EM05</accession>
<reference evidence="1" key="1">
    <citation type="journal article" date="2020" name="New Phytol.">
        <title>Comparative genomics reveals dynamic genome evolution in host specialist ectomycorrhizal fungi.</title>
        <authorList>
            <person name="Lofgren L.A."/>
            <person name="Nguyen N.H."/>
            <person name="Vilgalys R."/>
            <person name="Ruytinx J."/>
            <person name="Liao H.L."/>
            <person name="Branco S."/>
            <person name="Kuo A."/>
            <person name="LaButti K."/>
            <person name="Lipzen A."/>
            <person name="Andreopoulos W."/>
            <person name="Pangilinan J."/>
            <person name="Riley R."/>
            <person name="Hundley H."/>
            <person name="Na H."/>
            <person name="Barry K."/>
            <person name="Grigoriev I.V."/>
            <person name="Stajich J.E."/>
            <person name="Kennedy P.G."/>
        </authorList>
    </citation>
    <scope>NUCLEOTIDE SEQUENCE</scope>
    <source>
        <strain evidence="1">MN1</strain>
    </source>
</reference>
<sequence>MLGNGKVIGNFKRRGMILLVMDLNETIDLCRESLRLRRLDDPEHHATLFNSSLTLCSCFTHTRKNEDVEEAIHRCQEPLAALSSLHPVWFFSYARLQEAYLSRYQILHDPADLSLAVENFRLASSHFTQGFLERIIQVYNWAIAAGQHGHGSTLEAYSTFFELLVAHLTT</sequence>
<organism evidence="1 2">
    <name type="scientific">Suillus subaureus</name>
    <dbReference type="NCBI Taxonomy" id="48587"/>
    <lineage>
        <taxon>Eukaryota</taxon>
        <taxon>Fungi</taxon>
        <taxon>Dikarya</taxon>
        <taxon>Basidiomycota</taxon>
        <taxon>Agaricomycotina</taxon>
        <taxon>Agaricomycetes</taxon>
        <taxon>Agaricomycetidae</taxon>
        <taxon>Boletales</taxon>
        <taxon>Suillineae</taxon>
        <taxon>Suillaceae</taxon>
        <taxon>Suillus</taxon>
    </lineage>
</organism>
<dbReference type="EMBL" id="JABBWG010000003">
    <property type="protein sequence ID" value="KAG1824720.1"/>
    <property type="molecule type" value="Genomic_DNA"/>
</dbReference>
<evidence type="ECO:0000313" key="2">
    <source>
        <dbReference type="Proteomes" id="UP000807769"/>
    </source>
</evidence>
<comment type="caution">
    <text evidence="1">The sequence shown here is derived from an EMBL/GenBank/DDBJ whole genome shotgun (WGS) entry which is preliminary data.</text>
</comment>
<keyword evidence="2" id="KW-1185">Reference proteome</keyword>
<dbReference type="OrthoDB" id="2679625at2759"/>
<name>A0A9P7EM05_9AGAM</name>
<dbReference type="Proteomes" id="UP000807769">
    <property type="component" value="Unassembled WGS sequence"/>
</dbReference>
<dbReference type="RefSeq" id="XP_041198437.1">
    <property type="nucleotide sequence ID" value="XM_041343457.1"/>
</dbReference>
<protein>
    <submittedName>
        <fullName evidence="1">Uncharacterized protein</fullName>
    </submittedName>
</protein>
<evidence type="ECO:0000313" key="1">
    <source>
        <dbReference type="EMBL" id="KAG1824720.1"/>
    </source>
</evidence>
<dbReference type="AlphaFoldDB" id="A0A9P7EM05"/>
<gene>
    <name evidence="1" type="ORF">BJ212DRAFT_543576</name>
</gene>